<gene>
    <name evidence="1" type="ORF">KIN20_014197</name>
</gene>
<sequence length="112" mass="12874">MSYNAFSASLPFVAGNRLQWNIFDFAHFRCRKTVIDETYGSHKQHQFKIKHAQKITAYPPHGVSRRRSLTNMKLALNGKCAAPYDAKSLFDKQSSHNLHLEHVGTWFLKGLL</sequence>
<accession>A0AAD5QP42</accession>
<dbReference type="Proteomes" id="UP001196413">
    <property type="component" value="Unassembled WGS sequence"/>
</dbReference>
<name>A0AAD5QP42_PARTN</name>
<dbReference type="EMBL" id="JAHQIW010002826">
    <property type="protein sequence ID" value="KAJ1356469.1"/>
    <property type="molecule type" value="Genomic_DNA"/>
</dbReference>
<proteinExistence type="predicted"/>
<evidence type="ECO:0000313" key="1">
    <source>
        <dbReference type="EMBL" id="KAJ1356469.1"/>
    </source>
</evidence>
<evidence type="ECO:0000313" key="2">
    <source>
        <dbReference type="Proteomes" id="UP001196413"/>
    </source>
</evidence>
<comment type="caution">
    <text evidence="1">The sequence shown here is derived from an EMBL/GenBank/DDBJ whole genome shotgun (WGS) entry which is preliminary data.</text>
</comment>
<protein>
    <submittedName>
        <fullName evidence="1">Uncharacterized protein</fullName>
    </submittedName>
</protein>
<keyword evidence="2" id="KW-1185">Reference proteome</keyword>
<dbReference type="AlphaFoldDB" id="A0AAD5QP42"/>
<organism evidence="1 2">
    <name type="scientific">Parelaphostrongylus tenuis</name>
    <name type="common">Meningeal worm</name>
    <dbReference type="NCBI Taxonomy" id="148309"/>
    <lineage>
        <taxon>Eukaryota</taxon>
        <taxon>Metazoa</taxon>
        <taxon>Ecdysozoa</taxon>
        <taxon>Nematoda</taxon>
        <taxon>Chromadorea</taxon>
        <taxon>Rhabditida</taxon>
        <taxon>Rhabditina</taxon>
        <taxon>Rhabditomorpha</taxon>
        <taxon>Strongyloidea</taxon>
        <taxon>Metastrongylidae</taxon>
        <taxon>Parelaphostrongylus</taxon>
    </lineage>
</organism>
<reference evidence="1" key="1">
    <citation type="submission" date="2021-06" db="EMBL/GenBank/DDBJ databases">
        <title>Parelaphostrongylus tenuis whole genome reference sequence.</title>
        <authorList>
            <person name="Garwood T.J."/>
            <person name="Larsen P.A."/>
            <person name="Fountain-Jones N.M."/>
            <person name="Garbe J.R."/>
            <person name="Macchietto M.G."/>
            <person name="Kania S.A."/>
            <person name="Gerhold R.W."/>
            <person name="Richards J.E."/>
            <person name="Wolf T.M."/>
        </authorList>
    </citation>
    <scope>NUCLEOTIDE SEQUENCE</scope>
    <source>
        <strain evidence="1">MNPRO001-30</strain>
        <tissue evidence="1">Meninges</tissue>
    </source>
</reference>